<evidence type="ECO:0000313" key="2">
    <source>
        <dbReference type="Proteomes" id="UP000199063"/>
    </source>
</evidence>
<proteinExistence type="predicted"/>
<accession>A0A1G9YDQ6</accession>
<dbReference type="EMBL" id="FNHI01000018">
    <property type="protein sequence ID" value="SDN06601.1"/>
    <property type="molecule type" value="Genomic_DNA"/>
</dbReference>
<protein>
    <submittedName>
        <fullName evidence="1">Uncharacterized protein</fullName>
    </submittedName>
</protein>
<dbReference type="STRING" id="1196353.SAMN05444921_11860"/>
<evidence type="ECO:0000313" key="1">
    <source>
        <dbReference type="EMBL" id="SDN06601.1"/>
    </source>
</evidence>
<organism evidence="1 2">
    <name type="scientific">Streptomyces wuyuanensis</name>
    <dbReference type="NCBI Taxonomy" id="1196353"/>
    <lineage>
        <taxon>Bacteria</taxon>
        <taxon>Bacillati</taxon>
        <taxon>Actinomycetota</taxon>
        <taxon>Actinomycetes</taxon>
        <taxon>Kitasatosporales</taxon>
        <taxon>Streptomycetaceae</taxon>
        <taxon>Streptomyces</taxon>
    </lineage>
</organism>
<name>A0A1G9YDQ6_9ACTN</name>
<reference evidence="2" key="1">
    <citation type="submission" date="2016-10" db="EMBL/GenBank/DDBJ databases">
        <authorList>
            <person name="Varghese N."/>
            <person name="Submissions S."/>
        </authorList>
    </citation>
    <scope>NUCLEOTIDE SEQUENCE [LARGE SCALE GENOMIC DNA]</scope>
    <source>
        <strain evidence="2">CGMCC 4.7042</strain>
    </source>
</reference>
<dbReference type="GeneID" id="96657132"/>
<sequence length="49" mass="5232">MDWWIWVVIGLAVLAAVASSVVAVQARRRSGDVIAGGTRPRGGRKGRQT</sequence>
<dbReference type="RefSeq" id="WP_167746074.1">
    <property type="nucleotide sequence ID" value="NZ_FNHI01000018.1"/>
</dbReference>
<dbReference type="Proteomes" id="UP000199063">
    <property type="component" value="Unassembled WGS sequence"/>
</dbReference>
<dbReference type="AlphaFoldDB" id="A0A1G9YDQ6"/>
<gene>
    <name evidence="1" type="ORF">SAMN05444921_11860</name>
</gene>
<keyword evidence="2" id="KW-1185">Reference proteome</keyword>